<dbReference type="Gene3D" id="3.30.559.10">
    <property type="entry name" value="Chloramphenicol acetyltransferase-like domain"/>
    <property type="match status" value="2"/>
</dbReference>
<dbReference type="GO" id="GO:0016747">
    <property type="term" value="F:acyltransferase activity, transferring groups other than amino-acyl groups"/>
    <property type="evidence" value="ECO:0007669"/>
    <property type="project" value="TreeGrafter"/>
</dbReference>
<dbReference type="InParanoid" id="A0A1Q3BGE7"/>
<keyword evidence="3" id="KW-1185">Reference proteome</keyword>
<dbReference type="FunCoup" id="A0A1Q3BGE7">
    <property type="interactions" value="97"/>
</dbReference>
<dbReference type="STRING" id="3775.A0A1Q3BGE7"/>
<reference evidence="3" key="1">
    <citation type="submission" date="2016-04" db="EMBL/GenBank/DDBJ databases">
        <title>Cephalotus genome sequencing.</title>
        <authorList>
            <person name="Fukushima K."/>
            <person name="Hasebe M."/>
            <person name="Fang X."/>
        </authorList>
    </citation>
    <scope>NUCLEOTIDE SEQUENCE [LARGE SCALE GENOMIC DNA]</scope>
    <source>
        <strain evidence="3">cv. St1</strain>
    </source>
</reference>
<dbReference type="PANTHER" id="PTHR31642:SF259">
    <property type="entry name" value="PROTEIN ECERIFERUM 2"/>
    <property type="match status" value="1"/>
</dbReference>
<dbReference type="OrthoDB" id="1862401at2759"/>
<proteinExistence type="inferred from homology"/>
<dbReference type="AlphaFoldDB" id="A0A1Q3BGE7"/>
<evidence type="ECO:0000256" key="1">
    <source>
        <dbReference type="ARBA" id="ARBA00009861"/>
    </source>
</evidence>
<dbReference type="InterPro" id="IPR050317">
    <property type="entry name" value="Plant_Fungal_Acyltransferase"/>
</dbReference>
<evidence type="ECO:0000313" key="2">
    <source>
        <dbReference type="EMBL" id="GAV66843.1"/>
    </source>
</evidence>
<comment type="caution">
    <text evidence="2">The sequence shown here is derived from an EMBL/GenBank/DDBJ whole genome shotgun (WGS) entry which is preliminary data.</text>
</comment>
<protein>
    <submittedName>
        <fullName evidence="2">Transferase domain-containing protein</fullName>
    </submittedName>
</protein>
<dbReference type="Pfam" id="PF02458">
    <property type="entry name" value="Transferase"/>
    <property type="match status" value="1"/>
</dbReference>
<name>A0A1Q3BGE7_CEPFO</name>
<sequence length="435" mass="49223">MNNMESRLVFDMRISTVVPAKVTGDNMDVDHEFTSMDLALKLHYIKGVYFFKNEAVQGISINELKTPMFTLLGLEPYYTACGRIRRRDDKGGRPFIKCNDAGIRIVEARSEMTVDQWLAMEDRSLDTRCLAYGQVLGPDIHFSPLVYVQFTSFTCGGMSVGLSWAHILGDIFFASNFINKWSHLVSGHVPKDHLHVPKMEKSEFPTSIPEKLLTMKKVNPVGDHWLKVSNRDMRAHYFHISPQQLDHIASNVYDTKQTSKMSHFELLSAIIWKLLSKIRGDSELRDVTICTNGPRYRENGIKANGMVISRVQAEFSLAKAHVSQLAMLIDHKKVDESEVIEETLRGYNERLDFIVYGANLTFVNLEEANIYGLELKGQGPEFVNYIIDGVGDEGVVLVLPGPKVEAGIGRTVSMVLPENQLARLIKELEKEWNLV</sequence>
<dbReference type="InterPro" id="IPR023213">
    <property type="entry name" value="CAT-like_dom_sf"/>
</dbReference>
<comment type="similarity">
    <text evidence="1">Belongs to the plant acyltransferase family.</text>
</comment>
<dbReference type="Proteomes" id="UP000187406">
    <property type="component" value="Unassembled WGS sequence"/>
</dbReference>
<gene>
    <name evidence="2" type="ORF">CFOL_v3_10353</name>
</gene>
<organism evidence="2 3">
    <name type="scientific">Cephalotus follicularis</name>
    <name type="common">Albany pitcher plant</name>
    <dbReference type="NCBI Taxonomy" id="3775"/>
    <lineage>
        <taxon>Eukaryota</taxon>
        <taxon>Viridiplantae</taxon>
        <taxon>Streptophyta</taxon>
        <taxon>Embryophyta</taxon>
        <taxon>Tracheophyta</taxon>
        <taxon>Spermatophyta</taxon>
        <taxon>Magnoliopsida</taxon>
        <taxon>eudicotyledons</taxon>
        <taxon>Gunneridae</taxon>
        <taxon>Pentapetalae</taxon>
        <taxon>rosids</taxon>
        <taxon>fabids</taxon>
        <taxon>Oxalidales</taxon>
        <taxon>Cephalotaceae</taxon>
        <taxon>Cephalotus</taxon>
    </lineage>
</organism>
<keyword evidence="2" id="KW-0808">Transferase</keyword>
<accession>A0A1Q3BGE7</accession>
<evidence type="ECO:0000313" key="3">
    <source>
        <dbReference type="Proteomes" id="UP000187406"/>
    </source>
</evidence>
<dbReference type="EMBL" id="BDDD01000503">
    <property type="protein sequence ID" value="GAV66843.1"/>
    <property type="molecule type" value="Genomic_DNA"/>
</dbReference>
<dbReference type="PANTHER" id="PTHR31642">
    <property type="entry name" value="TRICHOTHECENE 3-O-ACETYLTRANSFERASE"/>
    <property type="match status" value="1"/>
</dbReference>